<dbReference type="SUPFAM" id="SSF55136">
    <property type="entry name" value="Probable bacterial effector-binding domain"/>
    <property type="match status" value="1"/>
</dbReference>
<dbReference type="InterPro" id="IPR053182">
    <property type="entry name" value="YobU-like_regulator"/>
</dbReference>
<comment type="caution">
    <text evidence="2">The sequence shown here is derived from an EMBL/GenBank/DDBJ whole genome shotgun (WGS) entry which is preliminary data.</text>
</comment>
<dbReference type="InterPro" id="IPR011256">
    <property type="entry name" value="Reg_factor_effector_dom_sf"/>
</dbReference>
<reference evidence="2 3" key="1">
    <citation type="submission" date="2018-06" db="EMBL/GenBank/DDBJ databases">
        <title>Genomic Encyclopedia of Archaeal and Bacterial Type Strains, Phase II (KMG-II): from individual species to whole genera.</title>
        <authorList>
            <person name="Goeker M."/>
        </authorList>
    </citation>
    <scope>NUCLEOTIDE SEQUENCE [LARGE SCALE GENOMIC DNA]</scope>
    <source>
        <strain evidence="2 3">DSM 21851</strain>
    </source>
</reference>
<keyword evidence="3" id="KW-1185">Reference proteome</keyword>
<evidence type="ECO:0000259" key="1">
    <source>
        <dbReference type="SMART" id="SM00871"/>
    </source>
</evidence>
<evidence type="ECO:0000313" key="2">
    <source>
        <dbReference type="EMBL" id="RAK02673.1"/>
    </source>
</evidence>
<dbReference type="PANTHER" id="PTHR36444:SF2">
    <property type="entry name" value="TRANSCRIPTIONAL REGULATOR PROTEIN YOBU-RELATED"/>
    <property type="match status" value="1"/>
</dbReference>
<dbReference type="Pfam" id="PF06445">
    <property type="entry name" value="GyrI-like"/>
    <property type="match status" value="1"/>
</dbReference>
<dbReference type="SMART" id="SM00871">
    <property type="entry name" value="AraC_E_bind"/>
    <property type="match status" value="1"/>
</dbReference>
<dbReference type="InterPro" id="IPR029442">
    <property type="entry name" value="GyrI-like"/>
</dbReference>
<dbReference type="InterPro" id="IPR010499">
    <property type="entry name" value="AraC_E-bd"/>
</dbReference>
<dbReference type="Gene3D" id="3.20.80.10">
    <property type="entry name" value="Regulatory factor, effector binding domain"/>
    <property type="match status" value="1"/>
</dbReference>
<gene>
    <name evidence="2" type="ORF">LX87_00793</name>
</gene>
<protein>
    <submittedName>
        <fullName evidence="2">AraC family transcriptional regulator</fullName>
    </submittedName>
</protein>
<accession>A0A327X9Y9</accession>
<sequence>MTPRIETLPEKKLVGKRLRMSFANDRTGELWRSFMPRRKEIVNPVTTDLFSLQVYEKPFDYNTFTPTAEFEKWALVEVADFNHVPDGLETVILPDGLYAVFLYKGLPSEFAETFHYIFGTWLPASNYVLDHRPHFEVLGEKYRNNDPDSEEEIWVPIRTGGFAERRSPV</sequence>
<feature type="domain" description="AraC effector-binding" evidence="1">
    <location>
        <begin position="1"/>
        <end position="158"/>
    </location>
</feature>
<dbReference type="Proteomes" id="UP000248790">
    <property type="component" value="Unassembled WGS sequence"/>
</dbReference>
<dbReference type="RefSeq" id="WP_111626853.1">
    <property type="nucleotide sequence ID" value="NZ_QLMC01000001.1"/>
</dbReference>
<dbReference type="OrthoDB" id="8560232at2"/>
<evidence type="ECO:0000313" key="3">
    <source>
        <dbReference type="Proteomes" id="UP000248790"/>
    </source>
</evidence>
<name>A0A327X9Y9_LARAB</name>
<dbReference type="EMBL" id="QLMC01000001">
    <property type="protein sequence ID" value="RAK02673.1"/>
    <property type="molecule type" value="Genomic_DNA"/>
</dbReference>
<organism evidence="2 3">
    <name type="scientific">Larkinella arboricola</name>
    <dbReference type="NCBI Taxonomy" id="643671"/>
    <lineage>
        <taxon>Bacteria</taxon>
        <taxon>Pseudomonadati</taxon>
        <taxon>Bacteroidota</taxon>
        <taxon>Cytophagia</taxon>
        <taxon>Cytophagales</taxon>
        <taxon>Spirosomataceae</taxon>
        <taxon>Larkinella</taxon>
    </lineage>
</organism>
<proteinExistence type="predicted"/>
<dbReference type="PANTHER" id="PTHR36444">
    <property type="entry name" value="TRANSCRIPTIONAL REGULATOR PROTEIN YOBU-RELATED"/>
    <property type="match status" value="1"/>
</dbReference>
<dbReference type="AlphaFoldDB" id="A0A327X9Y9"/>